<evidence type="ECO:0000256" key="9">
    <source>
        <dbReference type="ARBA" id="ARBA00023295"/>
    </source>
</evidence>
<dbReference type="PROSITE" id="PS51068">
    <property type="entry name" value="FPG_CAT"/>
    <property type="match status" value="1"/>
</dbReference>
<comment type="similarity">
    <text evidence="2">Belongs to the FPG family.</text>
</comment>
<keyword evidence="3" id="KW-0227">DNA damage</keyword>
<dbReference type="InterPro" id="IPR010979">
    <property type="entry name" value="Ribosomal_uS13-like_H2TH"/>
</dbReference>
<dbReference type="InterPro" id="IPR015886">
    <property type="entry name" value="H2TH_FPG"/>
</dbReference>
<evidence type="ECO:0000259" key="10">
    <source>
        <dbReference type="PROSITE" id="PS51068"/>
    </source>
</evidence>
<dbReference type="CDD" id="cd08773">
    <property type="entry name" value="FpgNei_N"/>
    <property type="match status" value="1"/>
</dbReference>
<dbReference type="Proteomes" id="UP000546464">
    <property type="component" value="Unassembled WGS sequence"/>
</dbReference>
<protein>
    <submittedName>
        <fullName evidence="11">Fpg/Nei family DNA glycosylase</fullName>
    </submittedName>
</protein>
<dbReference type="PANTHER" id="PTHR22993">
    <property type="entry name" value="FORMAMIDOPYRIMIDINE-DNA GLYCOSYLASE"/>
    <property type="match status" value="1"/>
</dbReference>
<dbReference type="GO" id="GO:0016829">
    <property type="term" value="F:lyase activity"/>
    <property type="evidence" value="ECO:0007669"/>
    <property type="project" value="UniProtKB-KW"/>
</dbReference>
<name>A0A842HJW3_9BACT</name>
<dbReference type="EMBL" id="JACHVB010000052">
    <property type="protein sequence ID" value="MBC2595777.1"/>
    <property type="molecule type" value="Genomic_DNA"/>
</dbReference>
<dbReference type="GO" id="GO:0006284">
    <property type="term" value="P:base-excision repair"/>
    <property type="evidence" value="ECO:0007669"/>
    <property type="project" value="InterPro"/>
</dbReference>
<comment type="catalytic activity">
    <reaction evidence="1">
        <text>Hydrolysis of DNA containing ring-opened 7-methylguanine residues, releasing 2,6-diamino-4-hydroxy-5-(N-methyl)formamidopyrimidine.</text>
        <dbReference type="EC" id="3.2.2.23"/>
    </reaction>
</comment>
<evidence type="ECO:0000256" key="4">
    <source>
        <dbReference type="ARBA" id="ARBA00022801"/>
    </source>
</evidence>
<evidence type="ECO:0000256" key="6">
    <source>
        <dbReference type="ARBA" id="ARBA00023204"/>
    </source>
</evidence>
<keyword evidence="6" id="KW-0234">DNA repair</keyword>
<keyword evidence="8" id="KW-0511">Multifunctional enzyme</keyword>
<evidence type="ECO:0000256" key="5">
    <source>
        <dbReference type="ARBA" id="ARBA00023125"/>
    </source>
</evidence>
<evidence type="ECO:0000256" key="1">
    <source>
        <dbReference type="ARBA" id="ARBA00001668"/>
    </source>
</evidence>
<keyword evidence="5" id="KW-0238">DNA-binding</keyword>
<gene>
    <name evidence="11" type="ORF">H5P28_16035</name>
</gene>
<evidence type="ECO:0000256" key="2">
    <source>
        <dbReference type="ARBA" id="ARBA00009409"/>
    </source>
</evidence>
<evidence type="ECO:0000256" key="3">
    <source>
        <dbReference type="ARBA" id="ARBA00022763"/>
    </source>
</evidence>
<dbReference type="GO" id="GO:0008534">
    <property type="term" value="F:oxidized purine nucleobase lesion DNA N-glycosylase activity"/>
    <property type="evidence" value="ECO:0007669"/>
    <property type="project" value="UniProtKB-EC"/>
</dbReference>
<keyword evidence="9" id="KW-0326">Glycosidase</keyword>
<dbReference type="Gene3D" id="1.10.8.50">
    <property type="match status" value="1"/>
</dbReference>
<keyword evidence="7" id="KW-0456">Lyase</keyword>
<keyword evidence="12" id="KW-1185">Reference proteome</keyword>
<organism evidence="11 12">
    <name type="scientific">Ruficoccus amylovorans</name>
    <dbReference type="NCBI Taxonomy" id="1804625"/>
    <lineage>
        <taxon>Bacteria</taxon>
        <taxon>Pseudomonadati</taxon>
        <taxon>Verrucomicrobiota</taxon>
        <taxon>Opitutia</taxon>
        <taxon>Puniceicoccales</taxon>
        <taxon>Cerasicoccaceae</taxon>
        <taxon>Ruficoccus</taxon>
    </lineage>
</organism>
<dbReference type="Pfam" id="PF06831">
    <property type="entry name" value="H2TH"/>
    <property type="match status" value="1"/>
</dbReference>
<evidence type="ECO:0000313" key="12">
    <source>
        <dbReference type="Proteomes" id="UP000546464"/>
    </source>
</evidence>
<dbReference type="GO" id="GO:0003906">
    <property type="term" value="F:DNA-(apurinic or apyrimidinic site) endonuclease activity"/>
    <property type="evidence" value="ECO:0007669"/>
    <property type="project" value="InterPro"/>
</dbReference>
<dbReference type="Gene3D" id="3.20.190.10">
    <property type="entry name" value="MutM-like, N-terminal"/>
    <property type="match status" value="1"/>
</dbReference>
<comment type="caution">
    <text evidence="11">The sequence shown here is derived from an EMBL/GenBank/DDBJ whole genome shotgun (WGS) entry which is preliminary data.</text>
</comment>
<accession>A0A842HJW3</accession>
<dbReference type="SUPFAM" id="SSF81624">
    <property type="entry name" value="N-terminal domain of MutM-like DNA repair proteins"/>
    <property type="match status" value="1"/>
</dbReference>
<dbReference type="AlphaFoldDB" id="A0A842HJW3"/>
<dbReference type="Pfam" id="PF01149">
    <property type="entry name" value="Fapy_DNA_glyco"/>
    <property type="match status" value="1"/>
</dbReference>
<dbReference type="RefSeq" id="WP_185676708.1">
    <property type="nucleotide sequence ID" value="NZ_JACHVB010000052.1"/>
</dbReference>
<evidence type="ECO:0000256" key="7">
    <source>
        <dbReference type="ARBA" id="ARBA00023239"/>
    </source>
</evidence>
<dbReference type="InterPro" id="IPR012319">
    <property type="entry name" value="FPG_cat"/>
</dbReference>
<dbReference type="InterPro" id="IPR035937">
    <property type="entry name" value="FPG_N"/>
</dbReference>
<reference evidence="11 12" key="1">
    <citation type="submission" date="2020-07" db="EMBL/GenBank/DDBJ databases">
        <authorList>
            <person name="Feng X."/>
        </authorList>
    </citation>
    <scope>NUCLEOTIDE SEQUENCE [LARGE SCALE GENOMIC DNA]</scope>
    <source>
        <strain evidence="11 12">JCM31066</strain>
    </source>
</reference>
<sequence length="271" mass="30480">MPELAEVEFYRKQWNPGLGESVREVRLHPQARIFRECDTGALDKALRGAVLERSWAHGKQMLFGFGGGGWLGVHLGMTGKLFSSPVPYVPDRHDHLVLVQAGRVLVFNDPRLFGRVRFETGAEPPPWWRELPPQVLSEDFTLSLMRAFLQRRKRSPLKAVLLMQECFPGIGNWMADEILWRAALHPATPAGSLDARTQSRLYRTVREVCADAMEVIGTDWGDPPPDWLFPHRWEDGGTCPKTGQPLVRETIGGRTTCYSPARQVLPPAPPA</sequence>
<dbReference type="GO" id="GO:0003684">
    <property type="term" value="F:damaged DNA binding"/>
    <property type="evidence" value="ECO:0007669"/>
    <property type="project" value="InterPro"/>
</dbReference>
<dbReference type="SMART" id="SM00898">
    <property type="entry name" value="Fapy_DNA_glyco"/>
    <property type="match status" value="1"/>
</dbReference>
<proteinExistence type="inferred from homology"/>
<evidence type="ECO:0000256" key="8">
    <source>
        <dbReference type="ARBA" id="ARBA00023268"/>
    </source>
</evidence>
<dbReference type="SUPFAM" id="SSF46946">
    <property type="entry name" value="S13-like H2TH domain"/>
    <property type="match status" value="1"/>
</dbReference>
<dbReference type="SMART" id="SM01232">
    <property type="entry name" value="H2TH"/>
    <property type="match status" value="1"/>
</dbReference>
<dbReference type="GO" id="GO:0008270">
    <property type="term" value="F:zinc ion binding"/>
    <property type="evidence" value="ECO:0007669"/>
    <property type="project" value="InterPro"/>
</dbReference>
<feature type="domain" description="Formamidopyrimidine-DNA glycosylase catalytic" evidence="10">
    <location>
        <begin position="2"/>
        <end position="114"/>
    </location>
</feature>
<keyword evidence="4" id="KW-0378">Hydrolase</keyword>
<dbReference type="PANTHER" id="PTHR22993:SF9">
    <property type="entry name" value="FORMAMIDOPYRIMIDINE-DNA GLYCOSYLASE"/>
    <property type="match status" value="1"/>
</dbReference>
<evidence type="ECO:0000313" key="11">
    <source>
        <dbReference type="EMBL" id="MBC2595777.1"/>
    </source>
</evidence>